<evidence type="ECO:0000313" key="5">
    <source>
        <dbReference type="Proteomes" id="UP000003598"/>
    </source>
</evidence>
<dbReference type="Proteomes" id="UP000003598">
    <property type="component" value="Unassembled WGS sequence"/>
</dbReference>
<proteinExistence type="predicted"/>
<feature type="chain" id="PRO_5003484521" description="BNR/Asp-box repeat protein" evidence="1">
    <location>
        <begin position="24"/>
        <end position="457"/>
    </location>
</feature>
<dbReference type="Pfam" id="PF19755">
    <property type="entry name" value="DUF6242"/>
    <property type="match status" value="1"/>
</dbReference>
<gene>
    <name evidence="4" type="ORF">HMPREF9441_00971</name>
</gene>
<protein>
    <recommendedName>
        <fullName evidence="6">BNR/Asp-box repeat protein</fullName>
    </recommendedName>
</protein>
<dbReference type="InterPro" id="IPR015943">
    <property type="entry name" value="WD40/YVTN_repeat-like_dom_sf"/>
</dbReference>
<reference evidence="4 5" key="1">
    <citation type="submission" date="2011-03" db="EMBL/GenBank/DDBJ databases">
        <authorList>
            <person name="Weinstock G."/>
            <person name="Sodergren E."/>
            <person name="Clifton S."/>
            <person name="Fulton L."/>
            <person name="Fulton B."/>
            <person name="Courtney L."/>
            <person name="Fronick C."/>
            <person name="Harrison M."/>
            <person name="Strong C."/>
            <person name="Farmer C."/>
            <person name="Delahaunty K."/>
            <person name="Markovic C."/>
            <person name="Hall O."/>
            <person name="Minx P."/>
            <person name="Tomlinson C."/>
            <person name="Mitreva M."/>
            <person name="Hou S."/>
            <person name="Chen J."/>
            <person name="Wollam A."/>
            <person name="Pepin K.H."/>
            <person name="Johnson M."/>
            <person name="Bhonagiri V."/>
            <person name="Zhang X."/>
            <person name="Suruliraj S."/>
            <person name="Warren W."/>
            <person name="Chinwalla A."/>
            <person name="Mardis E.R."/>
            <person name="Wilson R.K."/>
        </authorList>
    </citation>
    <scope>NUCLEOTIDE SEQUENCE [LARGE SCALE GENOMIC DNA]</scope>
    <source>
        <strain evidence="4 5">YIT 11840</strain>
    </source>
</reference>
<keyword evidence="5" id="KW-1185">Reference proteome</keyword>
<dbReference type="GeneID" id="93556629"/>
<dbReference type="OrthoDB" id="1078890at2"/>
<evidence type="ECO:0000259" key="3">
    <source>
        <dbReference type="Pfam" id="PF25852"/>
    </source>
</evidence>
<evidence type="ECO:0000256" key="1">
    <source>
        <dbReference type="SAM" id="SignalP"/>
    </source>
</evidence>
<dbReference type="Gene3D" id="2.130.10.10">
    <property type="entry name" value="YVTN repeat-like/Quinoprotein amine dehydrogenase"/>
    <property type="match status" value="1"/>
</dbReference>
<accession>G5SNP0</accession>
<evidence type="ECO:0000313" key="4">
    <source>
        <dbReference type="EMBL" id="EHH01306.1"/>
    </source>
</evidence>
<sequence>MKKSILSLSLAVLSVLLICSCKDDDEVVLSTDCYISSFTLGNVKRQITTVNSAGRDTTYTISYSALYFPMTVNQLDGTIANKDSLPVNSDVKAVLATVESSGTVVYKKVSEGEDAWKAYSTSDSIDFTSPLTFRVYSPDYSASRDYTLQVNVHQQDGEVFSWEKVAEPAVWSAAEAVKTVVWKGRVWLYSKENGSVRVFTAALSDGKDWTEQPVSGCATADVVTLTEFEDALYMSGVDGTLMRSEDGLNWTACTADRSVRLLVADKTHLYALSDGRVYRSADGALWLEEALDETPAFLPVQDFATVSYTQENGLERTLWIGNRSMNDYPSDEAAMVWSHSLAAGQETAVWAYFNAAPDNHYACPRLQSLNLIRYDEVLLALGGKSLDGTAHKAFDNMYVSRDNGVTWKTDGVYVLPGNLEGKDVLMSVAVDAEYRVWLVAGGEVWRGRLNQLGFEDR</sequence>
<name>G5SNP0_9BACT</name>
<dbReference type="InterPro" id="IPR046209">
    <property type="entry name" value="DUF6242_N"/>
</dbReference>
<dbReference type="STRING" id="762968.HMPREF9441_00971"/>
<comment type="caution">
    <text evidence="4">The sequence shown here is derived from an EMBL/GenBank/DDBJ whole genome shotgun (WGS) entry which is preliminary data.</text>
</comment>
<dbReference type="HOGENOM" id="CLU_042770_1_0_10"/>
<dbReference type="PROSITE" id="PS51257">
    <property type="entry name" value="PROKAR_LIPOPROTEIN"/>
    <property type="match status" value="1"/>
</dbReference>
<dbReference type="Pfam" id="PF25852">
    <property type="entry name" value="DUF6242_C"/>
    <property type="match status" value="1"/>
</dbReference>
<dbReference type="SUPFAM" id="SSF110296">
    <property type="entry name" value="Oligoxyloglucan reducing end-specific cellobiohydrolase"/>
    <property type="match status" value="1"/>
</dbReference>
<dbReference type="RefSeq" id="WP_008618372.1">
    <property type="nucleotide sequence ID" value="NZ_JH376591.1"/>
</dbReference>
<evidence type="ECO:0008006" key="6">
    <source>
        <dbReference type="Google" id="ProtNLM"/>
    </source>
</evidence>
<dbReference type="eggNOG" id="COG4447">
    <property type="taxonomic scope" value="Bacteria"/>
</dbReference>
<keyword evidence="1" id="KW-0732">Signal</keyword>
<dbReference type="InterPro" id="IPR058667">
    <property type="entry name" value="DUF6242_C"/>
</dbReference>
<feature type="signal peptide" evidence="1">
    <location>
        <begin position="1"/>
        <end position="23"/>
    </location>
</feature>
<feature type="domain" description="DUF6242" evidence="3">
    <location>
        <begin position="156"/>
        <end position="455"/>
    </location>
</feature>
<dbReference type="EMBL" id="AFFY01000015">
    <property type="protein sequence ID" value="EHH01306.1"/>
    <property type="molecule type" value="Genomic_DNA"/>
</dbReference>
<feature type="domain" description="DUF6242" evidence="2">
    <location>
        <begin position="38"/>
        <end position="150"/>
    </location>
</feature>
<organism evidence="4 5">
    <name type="scientific">Paraprevotella clara YIT 11840</name>
    <dbReference type="NCBI Taxonomy" id="762968"/>
    <lineage>
        <taxon>Bacteria</taxon>
        <taxon>Pseudomonadati</taxon>
        <taxon>Bacteroidota</taxon>
        <taxon>Bacteroidia</taxon>
        <taxon>Bacteroidales</taxon>
        <taxon>Prevotellaceae</taxon>
        <taxon>Paraprevotella</taxon>
    </lineage>
</organism>
<evidence type="ECO:0000259" key="2">
    <source>
        <dbReference type="Pfam" id="PF19755"/>
    </source>
</evidence>
<dbReference type="AlphaFoldDB" id="G5SNP0"/>
<dbReference type="PATRIC" id="fig|762968.3.peg.865"/>